<name>A0A178J825_9VIBR</name>
<organism evidence="1 2">
    <name type="scientific">Vibrio europaeus</name>
    <dbReference type="NCBI Taxonomy" id="300876"/>
    <lineage>
        <taxon>Bacteria</taxon>
        <taxon>Pseudomonadati</taxon>
        <taxon>Pseudomonadota</taxon>
        <taxon>Gammaproteobacteria</taxon>
        <taxon>Vibrionales</taxon>
        <taxon>Vibrionaceae</taxon>
        <taxon>Vibrio</taxon>
        <taxon>Vibrio oreintalis group</taxon>
    </lineage>
</organism>
<accession>A0A178J825</accession>
<dbReference type="Proteomes" id="UP000094761">
    <property type="component" value="Unassembled WGS sequence"/>
</dbReference>
<dbReference type="OrthoDB" id="5906329at2"/>
<dbReference type="GeneID" id="78078311"/>
<gene>
    <name evidence="1" type="ORF">AZ468_21515</name>
</gene>
<dbReference type="EMBL" id="LUAX01000007">
    <property type="protein sequence ID" value="OAM98100.1"/>
    <property type="molecule type" value="Genomic_DNA"/>
</dbReference>
<reference evidence="1 2" key="1">
    <citation type="submission" date="2016-03" db="EMBL/GenBank/DDBJ databases">
        <title>Draft genome sequence of the Vibrio tubiashii subs. europaeus.</title>
        <authorList>
            <person name="Spinard E."/>
            <person name="Dubert J."/>
            <person name="Nelson D.R."/>
            <person name="Barja J.L."/>
        </authorList>
    </citation>
    <scope>NUCLEOTIDE SEQUENCE [LARGE SCALE GENOMIC DNA]</scope>
    <source>
        <strain evidence="2">PP-638</strain>
    </source>
</reference>
<evidence type="ECO:0000313" key="2">
    <source>
        <dbReference type="Proteomes" id="UP000094761"/>
    </source>
</evidence>
<dbReference type="AlphaFoldDB" id="A0A178J825"/>
<dbReference type="RefSeq" id="WP_069669249.1">
    <property type="nucleotide sequence ID" value="NZ_JAPFJR010000018.1"/>
</dbReference>
<sequence>MFFENSPLISQSAPPAPESVLLMRASYVTPDANDLKQTLAADNTPEAIQFNQIPLASADLSLDLLTGETTALKDFSGMVSLNVSILRELAGAGSTDWGMFIEVFDTGTGQWVAYDGSLRPITLDSQSTDEKRAIDYSVSVSILAGDKFRWMHSTSDASRTVSIVSFGAANGLPSSAGVIMSFWGIKP</sequence>
<proteinExistence type="predicted"/>
<protein>
    <submittedName>
        <fullName evidence="1">Uncharacterized protein</fullName>
    </submittedName>
</protein>
<comment type="caution">
    <text evidence="1">The sequence shown here is derived from an EMBL/GenBank/DDBJ whole genome shotgun (WGS) entry which is preliminary data.</text>
</comment>
<evidence type="ECO:0000313" key="1">
    <source>
        <dbReference type="EMBL" id="OAM98100.1"/>
    </source>
</evidence>